<name>E9GT74_DAPPU</name>
<organism evidence="2 3">
    <name type="scientific">Daphnia pulex</name>
    <name type="common">Water flea</name>
    <dbReference type="NCBI Taxonomy" id="6669"/>
    <lineage>
        <taxon>Eukaryota</taxon>
        <taxon>Metazoa</taxon>
        <taxon>Ecdysozoa</taxon>
        <taxon>Arthropoda</taxon>
        <taxon>Crustacea</taxon>
        <taxon>Branchiopoda</taxon>
        <taxon>Diplostraca</taxon>
        <taxon>Cladocera</taxon>
        <taxon>Anomopoda</taxon>
        <taxon>Daphniidae</taxon>
        <taxon>Daphnia</taxon>
    </lineage>
</organism>
<evidence type="ECO:0000313" key="3">
    <source>
        <dbReference type="Proteomes" id="UP000000305"/>
    </source>
</evidence>
<gene>
    <name evidence="2" type="ORF">DAPPUDRAFT_106287</name>
</gene>
<feature type="compositionally biased region" description="Basic and acidic residues" evidence="1">
    <location>
        <begin position="122"/>
        <end position="133"/>
    </location>
</feature>
<dbReference type="InParanoid" id="E9GT74"/>
<dbReference type="Proteomes" id="UP000000305">
    <property type="component" value="Unassembled WGS sequence"/>
</dbReference>
<proteinExistence type="predicted"/>
<reference evidence="2 3" key="1">
    <citation type="journal article" date="2011" name="Science">
        <title>The ecoresponsive genome of Daphnia pulex.</title>
        <authorList>
            <person name="Colbourne J.K."/>
            <person name="Pfrender M.E."/>
            <person name="Gilbert D."/>
            <person name="Thomas W.K."/>
            <person name="Tucker A."/>
            <person name="Oakley T.H."/>
            <person name="Tokishita S."/>
            <person name="Aerts A."/>
            <person name="Arnold G.J."/>
            <person name="Basu M.K."/>
            <person name="Bauer D.J."/>
            <person name="Caceres C.E."/>
            <person name="Carmel L."/>
            <person name="Casola C."/>
            <person name="Choi J.H."/>
            <person name="Detter J.C."/>
            <person name="Dong Q."/>
            <person name="Dusheyko S."/>
            <person name="Eads B.D."/>
            <person name="Frohlich T."/>
            <person name="Geiler-Samerotte K.A."/>
            <person name="Gerlach D."/>
            <person name="Hatcher P."/>
            <person name="Jogdeo S."/>
            <person name="Krijgsveld J."/>
            <person name="Kriventseva E.V."/>
            <person name="Kultz D."/>
            <person name="Laforsch C."/>
            <person name="Lindquist E."/>
            <person name="Lopez J."/>
            <person name="Manak J.R."/>
            <person name="Muller J."/>
            <person name="Pangilinan J."/>
            <person name="Patwardhan R.P."/>
            <person name="Pitluck S."/>
            <person name="Pritham E.J."/>
            <person name="Rechtsteiner A."/>
            <person name="Rho M."/>
            <person name="Rogozin I.B."/>
            <person name="Sakarya O."/>
            <person name="Salamov A."/>
            <person name="Schaack S."/>
            <person name="Shapiro H."/>
            <person name="Shiga Y."/>
            <person name="Skalitzky C."/>
            <person name="Smith Z."/>
            <person name="Souvorov A."/>
            <person name="Sung W."/>
            <person name="Tang Z."/>
            <person name="Tsuchiya D."/>
            <person name="Tu H."/>
            <person name="Vos H."/>
            <person name="Wang M."/>
            <person name="Wolf Y.I."/>
            <person name="Yamagata H."/>
            <person name="Yamada T."/>
            <person name="Ye Y."/>
            <person name="Shaw J.R."/>
            <person name="Andrews J."/>
            <person name="Crease T.J."/>
            <person name="Tang H."/>
            <person name="Lucas S.M."/>
            <person name="Robertson H.M."/>
            <person name="Bork P."/>
            <person name="Koonin E.V."/>
            <person name="Zdobnov E.M."/>
            <person name="Grigoriev I.V."/>
            <person name="Lynch M."/>
            <person name="Boore J.L."/>
        </authorList>
    </citation>
    <scope>NUCLEOTIDE SEQUENCE [LARGE SCALE GENOMIC DNA]</scope>
</reference>
<sequence>MEDLKQKLNDEFHSDSVVQIRKRMSSNITQKAVNFFFKNIANKAVELAVDKAVAFVVNNPNHPIEAIAQPVQMSANIVEKVLETMLDEMVKTVVVFTFLKILCYDHFKLKDVIKHYASIREQGDGKNSGKQEGSDDGESETAISTIQTEIKRLEKLLQKATKRELMPQVCAVTMEYEALEKRR</sequence>
<dbReference type="AlphaFoldDB" id="E9GT74"/>
<accession>E9GT74</accession>
<keyword evidence="3" id="KW-1185">Reference proteome</keyword>
<dbReference type="KEGG" id="dpx:DAPPUDRAFT_106287"/>
<dbReference type="HOGENOM" id="CLU_1476607_0_0_1"/>
<protein>
    <submittedName>
        <fullName evidence="2">Uncharacterized protein</fullName>
    </submittedName>
</protein>
<evidence type="ECO:0000313" key="2">
    <source>
        <dbReference type="EMBL" id="EFX77319.1"/>
    </source>
</evidence>
<dbReference type="EMBL" id="GL732563">
    <property type="protein sequence ID" value="EFX77319.1"/>
    <property type="molecule type" value="Genomic_DNA"/>
</dbReference>
<feature type="region of interest" description="Disordered" evidence="1">
    <location>
        <begin position="122"/>
        <end position="141"/>
    </location>
</feature>
<evidence type="ECO:0000256" key="1">
    <source>
        <dbReference type="SAM" id="MobiDB-lite"/>
    </source>
</evidence>